<dbReference type="Proteomes" id="UP001079657">
    <property type="component" value="Unassembled WGS sequence"/>
</dbReference>
<feature type="transmembrane region" description="Helical" evidence="1">
    <location>
        <begin position="254"/>
        <end position="280"/>
    </location>
</feature>
<evidence type="ECO:0000256" key="1">
    <source>
        <dbReference type="SAM" id="Phobius"/>
    </source>
</evidence>
<feature type="transmembrane region" description="Helical" evidence="1">
    <location>
        <begin position="72"/>
        <end position="90"/>
    </location>
</feature>
<evidence type="ECO:0000313" key="3">
    <source>
        <dbReference type="Proteomes" id="UP001079657"/>
    </source>
</evidence>
<organism evidence="2 3">
    <name type="scientific">Clostridium ganghwense</name>
    <dbReference type="NCBI Taxonomy" id="312089"/>
    <lineage>
        <taxon>Bacteria</taxon>
        <taxon>Bacillati</taxon>
        <taxon>Bacillota</taxon>
        <taxon>Clostridia</taxon>
        <taxon>Eubacteriales</taxon>
        <taxon>Clostridiaceae</taxon>
        <taxon>Clostridium</taxon>
    </lineage>
</organism>
<feature type="transmembrane region" description="Helical" evidence="1">
    <location>
        <begin position="122"/>
        <end position="146"/>
    </location>
</feature>
<feature type="transmembrane region" description="Helical" evidence="1">
    <location>
        <begin position="369"/>
        <end position="389"/>
    </location>
</feature>
<feature type="transmembrane region" description="Helical" evidence="1">
    <location>
        <begin position="21"/>
        <end position="40"/>
    </location>
</feature>
<keyword evidence="1" id="KW-1133">Transmembrane helix</keyword>
<feature type="transmembrane region" description="Helical" evidence="1">
    <location>
        <begin position="209"/>
        <end position="233"/>
    </location>
</feature>
<keyword evidence="3" id="KW-1185">Reference proteome</keyword>
<protein>
    <submittedName>
        <fullName evidence="2">DUF4173 domain-containing protein</fullName>
    </submittedName>
</protein>
<accession>A0ABT4CSR6</accession>
<dbReference type="Pfam" id="PF13687">
    <property type="entry name" value="DUF4153"/>
    <property type="match status" value="1"/>
</dbReference>
<evidence type="ECO:0000313" key="2">
    <source>
        <dbReference type="EMBL" id="MCY6371101.1"/>
    </source>
</evidence>
<feature type="transmembrane region" description="Helical" evidence="1">
    <location>
        <begin position="167"/>
        <end position="189"/>
    </location>
</feature>
<dbReference type="EMBL" id="JAPQES010000003">
    <property type="protein sequence ID" value="MCY6371101.1"/>
    <property type="molecule type" value="Genomic_DNA"/>
</dbReference>
<keyword evidence="1" id="KW-0472">Membrane</keyword>
<feature type="transmembrane region" description="Helical" evidence="1">
    <location>
        <begin position="300"/>
        <end position="319"/>
    </location>
</feature>
<dbReference type="RefSeq" id="WP_268049944.1">
    <property type="nucleotide sequence ID" value="NZ_JAPQES010000003.1"/>
</dbReference>
<sequence length="500" mass="58214">MVNEKDERILMDSKEDINEKLKVMLLALGIGILFNYFFIWDSIGISGVIFNAVVIGGAIWTIYPKSNINKKLSWIFLIPIAFLSLTYCIYNNEVLRYINTILIPLLIVSYVIVIRYENIKDINLYFLEMIFSRIFYLSFALTPKFFDAIKAMINSRKSPKENSTKKNILKGLLISVPLLFVIVGLLTSADMMFKYYVENIGNIFLNLNIWSFIGHTIIIMTVTLYMFGFLWSFKYEEKKYKHIEESKASVNWEPVTIITILFVICIVYLLFSIIQFSYLYGGGTSALPKGFSHSEYARKGFFELILVTLINFTILLLSMKLCNKSNVKINKIANISYSLLIIFTFNMLFSANYKMNLYEKAFGYTRLRIFVHVFMLLLGVLLIIVLIGIWNKKIHILKCAVIASSIIYIALNFMNVDKIIARNNIARYNETKKIDIGYIETLSYDAAPEVIKLLDVDDVRIRSEIEEYIKYEKSLIKNSNDHWYEFNYYKKDFLTLKVSH</sequence>
<dbReference type="InterPro" id="IPR025291">
    <property type="entry name" value="DUF4153"/>
</dbReference>
<feature type="transmembrane region" description="Helical" evidence="1">
    <location>
        <begin position="331"/>
        <end position="349"/>
    </location>
</feature>
<gene>
    <name evidence="2" type="ORF">OXH55_10695</name>
</gene>
<feature type="transmembrane region" description="Helical" evidence="1">
    <location>
        <begin position="97"/>
        <end position="116"/>
    </location>
</feature>
<proteinExistence type="predicted"/>
<name>A0ABT4CSR6_9CLOT</name>
<comment type="caution">
    <text evidence="2">The sequence shown here is derived from an EMBL/GenBank/DDBJ whole genome shotgun (WGS) entry which is preliminary data.</text>
</comment>
<reference evidence="2" key="1">
    <citation type="submission" date="2022-12" db="EMBL/GenBank/DDBJ databases">
        <authorList>
            <person name="Wang J."/>
        </authorList>
    </citation>
    <scope>NUCLEOTIDE SEQUENCE</scope>
    <source>
        <strain evidence="2">HY-42-06</strain>
    </source>
</reference>
<keyword evidence="1" id="KW-0812">Transmembrane</keyword>